<evidence type="ECO:0000256" key="2">
    <source>
        <dbReference type="ARBA" id="ARBA00022448"/>
    </source>
</evidence>
<dbReference type="GO" id="GO:0005886">
    <property type="term" value="C:plasma membrane"/>
    <property type="evidence" value="ECO:0007669"/>
    <property type="project" value="UniProtKB-SubCell"/>
</dbReference>
<dbReference type="RefSeq" id="WP_109592864.1">
    <property type="nucleotide sequence ID" value="NZ_BONA01000035.1"/>
</dbReference>
<evidence type="ECO:0000256" key="7">
    <source>
        <dbReference type="ARBA" id="ARBA00023136"/>
    </source>
</evidence>
<feature type="transmembrane region" description="Helical" evidence="9">
    <location>
        <begin position="95"/>
        <end position="113"/>
    </location>
</feature>
<feature type="transmembrane region" description="Helical" evidence="9">
    <location>
        <begin position="222"/>
        <end position="245"/>
    </location>
</feature>
<dbReference type="PANTHER" id="PTHR11795">
    <property type="entry name" value="BRANCHED-CHAIN AMINO ACID TRANSPORT SYSTEM PERMEASE PROTEIN LIVH"/>
    <property type="match status" value="1"/>
</dbReference>
<keyword evidence="6 9" id="KW-1133">Transmembrane helix</keyword>
<comment type="similarity">
    <text evidence="8">Belongs to the binding-protein-dependent transport system permease family. LivHM subfamily.</text>
</comment>
<evidence type="ECO:0000256" key="6">
    <source>
        <dbReference type="ARBA" id="ARBA00022989"/>
    </source>
</evidence>
<dbReference type="OrthoDB" id="9807115at2"/>
<evidence type="ECO:0000256" key="3">
    <source>
        <dbReference type="ARBA" id="ARBA00022475"/>
    </source>
</evidence>
<comment type="subcellular location">
    <subcellularLocation>
        <location evidence="1">Cell membrane</location>
        <topology evidence="1">Multi-pass membrane protein</topology>
    </subcellularLocation>
</comment>
<keyword evidence="4 9" id="KW-0812">Transmembrane</keyword>
<evidence type="ECO:0000256" key="1">
    <source>
        <dbReference type="ARBA" id="ARBA00004651"/>
    </source>
</evidence>
<keyword evidence="11" id="KW-1185">Reference proteome</keyword>
<keyword evidence="3" id="KW-1003">Cell membrane</keyword>
<proteinExistence type="inferred from homology"/>
<feature type="transmembrane region" description="Helical" evidence="9">
    <location>
        <begin position="65"/>
        <end position="83"/>
    </location>
</feature>
<feature type="transmembrane region" description="Helical" evidence="9">
    <location>
        <begin position="6"/>
        <end position="29"/>
    </location>
</feature>
<evidence type="ECO:0000256" key="4">
    <source>
        <dbReference type="ARBA" id="ARBA00022692"/>
    </source>
</evidence>
<dbReference type="Pfam" id="PF02653">
    <property type="entry name" value="BPD_transp_2"/>
    <property type="match status" value="1"/>
</dbReference>
<dbReference type="Proteomes" id="UP000245697">
    <property type="component" value="Unassembled WGS sequence"/>
</dbReference>
<feature type="transmembrane region" description="Helical" evidence="9">
    <location>
        <begin position="184"/>
        <end position="202"/>
    </location>
</feature>
<name>A0A316FJ24_9ACTN</name>
<protein>
    <submittedName>
        <fullName evidence="10">Amino acid/amide ABC transporter membrane protein 1 (HAAT family)</fullName>
    </submittedName>
</protein>
<evidence type="ECO:0000313" key="11">
    <source>
        <dbReference type="Proteomes" id="UP000245697"/>
    </source>
</evidence>
<dbReference type="AlphaFoldDB" id="A0A316FJ24"/>
<keyword evidence="5" id="KW-0029">Amino-acid transport</keyword>
<comment type="caution">
    <text evidence="10">The sequence shown here is derived from an EMBL/GenBank/DDBJ whole genome shotgun (WGS) entry which is preliminary data.</text>
</comment>
<dbReference type="InterPro" id="IPR001851">
    <property type="entry name" value="ABC_transp_permease"/>
</dbReference>
<evidence type="ECO:0000313" key="10">
    <source>
        <dbReference type="EMBL" id="PWK48908.1"/>
    </source>
</evidence>
<organism evidence="10 11">
    <name type="scientific">Actinoplanes xinjiangensis</name>
    <dbReference type="NCBI Taxonomy" id="512350"/>
    <lineage>
        <taxon>Bacteria</taxon>
        <taxon>Bacillati</taxon>
        <taxon>Actinomycetota</taxon>
        <taxon>Actinomycetes</taxon>
        <taxon>Micromonosporales</taxon>
        <taxon>Micromonosporaceae</taxon>
        <taxon>Actinoplanes</taxon>
    </lineage>
</organism>
<accession>A0A316FJ24</accession>
<dbReference type="EMBL" id="QGGR01000005">
    <property type="protein sequence ID" value="PWK48908.1"/>
    <property type="molecule type" value="Genomic_DNA"/>
</dbReference>
<keyword evidence="7 9" id="KW-0472">Membrane</keyword>
<dbReference type="GO" id="GO:0022857">
    <property type="term" value="F:transmembrane transporter activity"/>
    <property type="evidence" value="ECO:0007669"/>
    <property type="project" value="InterPro"/>
</dbReference>
<evidence type="ECO:0000256" key="5">
    <source>
        <dbReference type="ARBA" id="ARBA00022970"/>
    </source>
</evidence>
<feature type="transmembrane region" description="Helical" evidence="9">
    <location>
        <begin position="41"/>
        <end position="59"/>
    </location>
</feature>
<dbReference type="InterPro" id="IPR052157">
    <property type="entry name" value="BCAA_transport_permease"/>
</dbReference>
<dbReference type="GO" id="GO:0006865">
    <property type="term" value="P:amino acid transport"/>
    <property type="evidence" value="ECO:0007669"/>
    <property type="project" value="UniProtKB-KW"/>
</dbReference>
<feature type="transmembrane region" description="Helical" evidence="9">
    <location>
        <begin position="257"/>
        <end position="276"/>
    </location>
</feature>
<gene>
    <name evidence="10" type="ORF">BC793_105258</name>
</gene>
<reference evidence="10 11" key="1">
    <citation type="submission" date="2018-05" db="EMBL/GenBank/DDBJ databases">
        <title>Genomic Encyclopedia of Archaeal and Bacterial Type Strains, Phase II (KMG-II): from individual species to whole genera.</title>
        <authorList>
            <person name="Goeker M."/>
        </authorList>
    </citation>
    <scope>NUCLEOTIDE SEQUENCE [LARGE SCALE GENOMIC DNA]</scope>
    <source>
        <strain evidence="10 11">DSM 45184</strain>
    </source>
</reference>
<dbReference type="CDD" id="cd06582">
    <property type="entry name" value="TM_PBP1_LivH_like"/>
    <property type="match status" value="1"/>
</dbReference>
<feature type="transmembrane region" description="Helical" evidence="9">
    <location>
        <begin position="133"/>
        <end position="156"/>
    </location>
</feature>
<dbReference type="PANTHER" id="PTHR11795:SF450">
    <property type="entry name" value="ABC TRANSPORTER PERMEASE PROTEIN"/>
    <property type="match status" value="1"/>
</dbReference>
<sequence length="286" mass="28708">MSDLIGYLITGLGIGAGFALVASGLVAIYRVTRVVNFAQGGFAVLAALLTSTLLAAGLPHGVAELGGVALGALAGLIVGVVAIGRPGTSPGTSLIVTLGLGVLAYAVEVLIWGDQPRSFPGLTGVAEVAGARLPAHYLLILAVTAPVFALMAWFFARTDLGRALTACASNRYAAQVVGIDVRRMGLLAFTIGGALGGLAGVLTTPVQQVTFDSDVTLIVNGFAAAVLGGLTRPMIALAGGLLLGVTQTLVAGYGGGAYQMEVALVLMLTVMIVQAARTGPVPETAR</sequence>
<evidence type="ECO:0000256" key="9">
    <source>
        <dbReference type="SAM" id="Phobius"/>
    </source>
</evidence>
<keyword evidence="2" id="KW-0813">Transport</keyword>
<evidence type="ECO:0000256" key="8">
    <source>
        <dbReference type="ARBA" id="ARBA00037998"/>
    </source>
</evidence>